<evidence type="ECO:0000256" key="4">
    <source>
        <dbReference type="ARBA" id="ARBA00022737"/>
    </source>
</evidence>
<dbReference type="Gene3D" id="2.30.30.40">
    <property type="entry name" value="SH3 Domains"/>
    <property type="match status" value="1"/>
</dbReference>
<dbReference type="InterPro" id="IPR011009">
    <property type="entry name" value="Kinase-like_dom_sf"/>
</dbReference>
<keyword evidence="9" id="KW-0393">Immunoglobulin domain</keyword>
<dbReference type="PROSITE" id="PS00108">
    <property type="entry name" value="PROTEIN_KINASE_ST"/>
    <property type="match status" value="1"/>
</dbReference>
<dbReference type="Pfam" id="PF00041">
    <property type="entry name" value="fn3"/>
    <property type="match status" value="1"/>
</dbReference>
<keyword evidence="16" id="KW-1185">Reference proteome</keyword>
<dbReference type="FunFam" id="2.60.40.10:FF:000032">
    <property type="entry name" value="palladin isoform X1"/>
    <property type="match status" value="1"/>
</dbReference>
<dbReference type="EMBL" id="PZQS01000001">
    <property type="protein sequence ID" value="PVD38851.1"/>
    <property type="molecule type" value="Genomic_DNA"/>
</dbReference>
<proteinExistence type="inferred from homology"/>
<dbReference type="InterPro" id="IPR007110">
    <property type="entry name" value="Ig-like_dom"/>
</dbReference>
<name>A0A2T7PZK8_POMCA</name>
<dbReference type="InterPro" id="IPR013098">
    <property type="entry name" value="Ig_I-set"/>
</dbReference>
<dbReference type="SMART" id="SM00060">
    <property type="entry name" value="FN3"/>
    <property type="match status" value="1"/>
</dbReference>
<dbReference type="GO" id="GO:0035556">
    <property type="term" value="P:intracellular signal transduction"/>
    <property type="evidence" value="ECO:0007669"/>
    <property type="project" value="TreeGrafter"/>
</dbReference>
<dbReference type="InterPro" id="IPR008271">
    <property type="entry name" value="Ser/Thr_kinase_AS"/>
</dbReference>
<evidence type="ECO:0000256" key="3">
    <source>
        <dbReference type="ARBA" id="ARBA00022679"/>
    </source>
</evidence>
<evidence type="ECO:0000259" key="14">
    <source>
        <dbReference type="PROSITE" id="PS50853"/>
    </source>
</evidence>
<dbReference type="SUPFAM" id="SSF56112">
    <property type="entry name" value="Protein kinase-like (PK-like)"/>
    <property type="match status" value="1"/>
</dbReference>
<dbReference type="AlphaFoldDB" id="A0A2T7PZK8"/>
<feature type="domain" description="Ig-like" evidence="13">
    <location>
        <begin position="83"/>
        <end position="175"/>
    </location>
</feature>
<evidence type="ECO:0000259" key="13">
    <source>
        <dbReference type="PROSITE" id="PS50835"/>
    </source>
</evidence>
<evidence type="ECO:0000256" key="6">
    <source>
        <dbReference type="ARBA" id="ARBA00022777"/>
    </source>
</evidence>
<feature type="domain" description="Protein kinase" evidence="12">
    <location>
        <begin position="298"/>
        <end position="551"/>
    </location>
</feature>
<evidence type="ECO:0000256" key="11">
    <source>
        <dbReference type="SAM" id="MobiDB-lite"/>
    </source>
</evidence>
<keyword evidence="8" id="KW-1015">Disulfide bond</keyword>
<dbReference type="PROSITE" id="PS50011">
    <property type="entry name" value="PROTEIN_KINASE_DOM"/>
    <property type="match status" value="1"/>
</dbReference>
<evidence type="ECO:0000313" key="15">
    <source>
        <dbReference type="EMBL" id="PVD38851.1"/>
    </source>
</evidence>
<feature type="region of interest" description="Disordered" evidence="11">
    <location>
        <begin position="44"/>
        <end position="69"/>
    </location>
</feature>
<dbReference type="Pfam" id="PF07679">
    <property type="entry name" value="I-set"/>
    <property type="match status" value="1"/>
</dbReference>
<feature type="compositionally biased region" description="Basic and acidic residues" evidence="11">
    <location>
        <begin position="48"/>
        <end position="69"/>
    </location>
</feature>
<dbReference type="InterPro" id="IPR003598">
    <property type="entry name" value="Ig_sub2"/>
</dbReference>
<dbReference type="OrthoDB" id="10256089at2759"/>
<sequence>MFLVHRPANNNSPAAEGWLPAHVIGPKDIDGSLKKTWQMFKLKKPNFRGKEDNNGNSLERRSKSLGRDTKPRKIAVDFSFEVPPIIQQPLTSLTVQAGSTAVLTCRICGRPRPTITWRYQDRPSPITPGPLVMLLYNEEGMATLQLSQVSHADSGEYSCVAISELGTVVTRATLTVLDRPGPPGMPTIRNQVGTAVHLEWSPPPQMQNGQIQGYTIEFREAGSDMWHLAIPYVPNTSQVIGDLEPGLTYQFRVSANNAIGISQPSLPSAYVAVPSEYELSEREDAPCVMWKTTFENDFTDGGELGKGRFAVVRRCIQRCSGQELAAKIIAKRVVRKEAVEVEFNTLQSLQHQHLAQVYDLYETSNAHILIMQLIPQGRLFDYICSRQHFDELMAAEYVRQILDAVHYLHNCRIAHLDLKPENLLVEAGAGVIGIKLVDFGDARHIYNNYYIHPMVGNPEFMSPEVISGTPVGLQTDIWLVLSFTYCLSGVSPFLDESQEETCSNIVRNDFCFPDEYFAGISSDAKDLVRSMLVEELNKRPVAQACLESQWIKKTCTQRTSGLRPKPIATARLADFVERRKHQSDTYLLKALP</sequence>
<dbReference type="Proteomes" id="UP000245119">
    <property type="component" value="Linkage Group LG1"/>
</dbReference>
<dbReference type="InterPro" id="IPR000719">
    <property type="entry name" value="Prot_kinase_dom"/>
</dbReference>
<keyword evidence="7 10" id="KW-0067">ATP-binding</keyword>
<dbReference type="STRING" id="400727.A0A2T7PZK8"/>
<keyword evidence="2" id="KW-0723">Serine/threonine-protein kinase</keyword>
<dbReference type="InterPro" id="IPR036179">
    <property type="entry name" value="Ig-like_dom_sf"/>
</dbReference>
<dbReference type="Gene3D" id="2.60.40.10">
    <property type="entry name" value="Immunoglobulins"/>
    <property type="match status" value="2"/>
</dbReference>
<evidence type="ECO:0000313" key="16">
    <source>
        <dbReference type="Proteomes" id="UP000245119"/>
    </source>
</evidence>
<dbReference type="GO" id="GO:0005634">
    <property type="term" value="C:nucleus"/>
    <property type="evidence" value="ECO:0007669"/>
    <property type="project" value="TreeGrafter"/>
</dbReference>
<dbReference type="SMART" id="SM00408">
    <property type="entry name" value="IGc2"/>
    <property type="match status" value="1"/>
</dbReference>
<dbReference type="PANTHER" id="PTHR24342">
    <property type="entry name" value="SERINE/THREONINE-PROTEIN KINASE 17"/>
    <property type="match status" value="1"/>
</dbReference>
<dbReference type="InterPro" id="IPR036116">
    <property type="entry name" value="FN3_sf"/>
</dbReference>
<dbReference type="Gene3D" id="3.30.200.20">
    <property type="entry name" value="Phosphorylase Kinase, domain 1"/>
    <property type="match status" value="1"/>
</dbReference>
<dbReference type="PRINTS" id="PR00014">
    <property type="entry name" value="FNTYPEIII"/>
</dbReference>
<evidence type="ECO:0000256" key="8">
    <source>
        <dbReference type="ARBA" id="ARBA00023157"/>
    </source>
</evidence>
<dbReference type="SMART" id="SM00220">
    <property type="entry name" value="S_TKc"/>
    <property type="match status" value="1"/>
</dbReference>
<dbReference type="InterPro" id="IPR003961">
    <property type="entry name" value="FN3_dom"/>
</dbReference>
<reference evidence="15 16" key="1">
    <citation type="submission" date="2018-04" db="EMBL/GenBank/DDBJ databases">
        <title>The genome of golden apple snail Pomacea canaliculata provides insight into stress tolerance and invasive adaptation.</title>
        <authorList>
            <person name="Liu C."/>
            <person name="Liu B."/>
            <person name="Ren Y."/>
            <person name="Zhang Y."/>
            <person name="Wang H."/>
            <person name="Li S."/>
            <person name="Jiang F."/>
            <person name="Yin L."/>
            <person name="Zhang G."/>
            <person name="Qian W."/>
            <person name="Fan W."/>
        </authorList>
    </citation>
    <scope>NUCLEOTIDE SEQUENCE [LARGE SCALE GENOMIC DNA]</scope>
    <source>
        <strain evidence="15">SZHN2017</strain>
        <tissue evidence="15">Muscle</tissue>
    </source>
</reference>
<gene>
    <name evidence="15" type="ORF">C0Q70_01475</name>
</gene>
<feature type="domain" description="Fibronectin type-III" evidence="14">
    <location>
        <begin position="182"/>
        <end position="276"/>
    </location>
</feature>
<evidence type="ECO:0000256" key="7">
    <source>
        <dbReference type="ARBA" id="ARBA00022840"/>
    </source>
</evidence>
<dbReference type="FunFam" id="1.10.510.10:FF:000571">
    <property type="entry name" value="Maternal embryonic leucine zipper kinase"/>
    <property type="match status" value="1"/>
</dbReference>
<evidence type="ECO:0000256" key="2">
    <source>
        <dbReference type="ARBA" id="ARBA00022527"/>
    </source>
</evidence>
<dbReference type="Gene3D" id="1.10.510.10">
    <property type="entry name" value="Transferase(Phosphotransferase) domain 1"/>
    <property type="match status" value="1"/>
</dbReference>
<evidence type="ECO:0000256" key="9">
    <source>
        <dbReference type="ARBA" id="ARBA00023319"/>
    </source>
</evidence>
<dbReference type="Pfam" id="PF00069">
    <property type="entry name" value="Pkinase"/>
    <property type="match status" value="1"/>
</dbReference>
<keyword evidence="6" id="KW-0418">Kinase</keyword>
<accession>A0A2T7PZK8</accession>
<feature type="binding site" evidence="10">
    <location>
        <position position="336"/>
    </location>
    <ligand>
        <name>ATP</name>
        <dbReference type="ChEBI" id="CHEBI:30616"/>
    </ligand>
</feature>
<dbReference type="InterPro" id="IPR017441">
    <property type="entry name" value="Protein_kinase_ATP_BS"/>
</dbReference>
<evidence type="ECO:0008006" key="17">
    <source>
        <dbReference type="Google" id="ProtNLM"/>
    </source>
</evidence>
<keyword evidence="5 10" id="KW-0547">Nucleotide-binding</keyword>
<evidence type="ECO:0000256" key="10">
    <source>
        <dbReference type="PROSITE-ProRule" id="PRU10141"/>
    </source>
</evidence>
<evidence type="ECO:0000259" key="12">
    <source>
        <dbReference type="PROSITE" id="PS50011"/>
    </source>
</evidence>
<dbReference type="PANTHER" id="PTHR24342:SF21">
    <property type="entry name" value="TRIO RHO GUANINE NUCLEOTIDE EXCHANGE FACTOR"/>
    <property type="match status" value="1"/>
</dbReference>
<dbReference type="PROSITE" id="PS50835">
    <property type="entry name" value="IG_LIKE"/>
    <property type="match status" value="1"/>
</dbReference>
<keyword evidence="3" id="KW-0808">Transferase</keyword>
<dbReference type="InterPro" id="IPR013783">
    <property type="entry name" value="Ig-like_fold"/>
</dbReference>
<dbReference type="PROSITE" id="PS00107">
    <property type="entry name" value="PROTEIN_KINASE_ATP"/>
    <property type="match status" value="1"/>
</dbReference>
<dbReference type="PROSITE" id="PS50853">
    <property type="entry name" value="FN3"/>
    <property type="match status" value="1"/>
</dbReference>
<dbReference type="SUPFAM" id="SSF48726">
    <property type="entry name" value="Immunoglobulin"/>
    <property type="match status" value="1"/>
</dbReference>
<evidence type="ECO:0000256" key="5">
    <source>
        <dbReference type="ARBA" id="ARBA00022741"/>
    </source>
</evidence>
<evidence type="ECO:0000256" key="1">
    <source>
        <dbReference type="ARBA" id="ARBA00006692"/>
    </source>
</evidence>
<dbReference type="GO" id="GO:0043065">
    <property type="term" value="P:positive regulation of apoptotic process"/>
    <property type="evidence" value="ECO:0007669"/>
    <property type="project" value="TreeGrafter"/>
</dbReference>
<keyword evidence="4" id="KW-0677">Repeat</keyword>
<dbReference type="SMART" id="SM00409">
    <property type="entry name" value="IG"/>
    <property type="match status" value="1"/>
</dbReference>
<dbReference type="GO" id="GO:0004674">
    <property type="term" value="F:protein serine/threonine kinase activity"/>
    <property type="evidence" value="ECO:0007669"/>
    <property type="project" value="UniProtKB-KW"/>
</dbReference>
<dbReference type="SUPFAM" id="SSF49265">
    <property type="entry name" value="Fibronectin type III"/>
    <property type="match status" value="1"/>
</dbReference>
<protein>
    <recommendedName>
        <fullName evidence="17">Non-specific serine/threonine protein kinase</fullName>
    </recommendedName>
</protein>
<organism evidence="15 16">
    <name type="scientific">Pomacea canaliculata</name>
    <name type="common">Golden apple snail</name>
    <dbReference type="NCBI Taxonomy" id="400727"/>
    <lineage>
        <taxon>Eukaryota</taxon>
        <taxon>Metazoa</taxon>
        <taxon>Spiralia</taxon>
        <taxon>Lophotrochozoa</taxon>
        <taxon>Mollusca</taxon>
        <taxon>Gastropoda</taxon>
        <taxon>Caenogastropoda</taxon>
        <taxon>Architaenioglossa</taxon>
        <taxon>Ampullarioidea</taxon>
        <taxon>Ampullariidae</taxon>
        <taxon>Pomacea</taxon>
    </lineage>
</organism>
<comment type="similarity">
    <text evidence="1">Belongs to the protein kinase superfamily. CAMK Ser/Thr protein kinase family.</text>
</comment>
<dbReference type="CDD" id="cd00063">
    <property type="entry name" value="FN3"/>
    <property type="match status" value="1"/>
</dbReference>
<dbReference type="GO" id="GO:0005524">
    <property type="term" value="F:ATP binding"/>
    <property type="evidence" value="ECO:0007669"/>
    <property type="project" value="UniProtKB-UniRule"/>
</dbReference>
<comment type="caution">
    <text evidence="15">The sequence shown here is derived from an EMBL/GenBank/DDBJ whole genome shotgun (WGS) entry which is preliminary data.</text>
</comment>
<dbReference type="InterPro" id="IPR003599">
    <property type="entry name" value="Ig_sub"/>
</dbReference>